<reference evidence="3" key="1">
    <citation type="submission" date="2020-05" db="EMBL/GenBank/DDBJ databases">
        <authorList>
            <person name="Chiriac C."/>
            <person name="Salcher M."/>
            <person name="Ghai R."/>
            <person name="Kavagutti S V."/>
        </authorList>
    </citation>
    <scope>NUCLEOTIDE SEQUENCE</scope>
</reference>
<dbReference type="Gene3D" id="2.60.120.10">
    <property type="entry name" value="Jelly Rolls"/>
    <property type="match status" value="2"/>
</dbReference>
<name>A0A6J6H439_9ZZZZ</name>
<protein>
    <submittedName>
        <fullName evidence="3">Unannotated protein</fullName>
    </submittedName>
</protein>
<accession>A0A6J6H439</accession>
<dbReference type="GO" id="GO:0006355">
    <property type="term" value="P:regulation of DNA-templated transcription"/>
    <property type="evidence" value="ECO:0007669"/>
    <property type="project" value="InterPro"/>
</dbReference>
<dbReference type="GO" id="GO:0003677">
    <property type="term" value="F:DNA binding"/>
    <property type="evidence" value="ECO:0007669"/>
    <property type="project" value="UniProtKB-KW"/>
</dbReference>
<dbReference type="PANTHER" id="PTHR36156:SF2">
    <property type="entry name" value="CUPIN TYPE-2 DOMAIN-CONTAINING PROTEIN"/>
    <property type="match status" value="1"/>
</dbReference>
<evidence type="ECO:0000259" key="2">
    <source>
        <dbReference type="Pfam" id="PF02311"/>
    </source>
</evidence>
<dbReference type="InterPro" id="IPR011051">
    <property type="entry name" value="RmlC_Cupin_sf"/>
</dbReference>
<sequence>MPLRRVVTGFDPGGRAVFTHDGTAPNSIEFDSVGVSEVLWADRWPLELDHDPDRTSKGFPLEPPPGGVSARIIRMPGVPPGTHPDETWLRVDGDDPEMPGMHATDTLDFMVVLEGSVILGLDDGQRTINAGECVIQRGTPHRWRAADEHGWTYFVAMLRPDPSLHIAEDHGNLVAPRRGGLPARRVVTGTPTIDGGAVVGVNGAMSTLTDLWLTGGPVRDTAQGGDGPAGWHLEPVGGGVSFRLIELVSGVPLADEGWHATNTIDIDVILGGRMRLELPDGIETELGPGDVVVQRGTNHRWSAVGAEPVRMAAVMIAASPDPLEKRR</sequence>
<dbReference type="SUPFAM" id="SSF51182">
    <property type="entry name" value="RmlC-like cupins"/>
    <property type="match status" value="2"/>
</dbReference>
<dbReference type="InterPro" id="IPR014710">
    <property type="entry name" value="RmlC-like_jellyroll"/>
</dbReference>
<gene>
    <name evidence="3" type="ORF">UFOPK1835_00864</name>
</gene>
<dbReference type="InterPro" id="IPR047142">
    <property type="entry name" value="OryJ/VirC-like"/>
</dbReference>
<dbReference type="CDD" id="cd02231">
    <property type="entry name" value="cupin_BLL6423-like"/>
    <property type="match status" value="2"/>
</dbReference>
<evidence type="ECO:0000256" key="1">
    <source>
        <dbReference type="ARBA" id="ARBA00023125"/>
    </source>
</evidence>
<feature type="domain" description="AraC-type arabinose-binding/dimerisation" evidence="2">
    <location>
        <begin position="84"/>
        <end position="161"/>
    </location>
</feature>
<dbReference type="EMBL" id="CAEZUP010000029">
    <property type="protein sequence ID" value="CAB4607430.1"/>
    <property type="molecule type" value="Genomic_DNA"/>
</dbReference>
<evidence type="ECO:0000313" key="3">
    <source>
        <dbReference type="EMBL" id="CAB4607430.1"/>
    </source>
</evidence>
<organism evidence="3">
    <name type="scientific">freshwater metagenome</name>
    <dbReference type="NCBI Taxonomy" id="449393"/>
    <lineage>
        <taxon>unclassified sequences</taxon>
        <taxon>metagenomes</taxon>
        <taxon>ecological metagenomes</taxon>
    </lineage>
</organism>
<dbReference type="Pfam" id="PF02311">
    <property type="entry name" value="AraC_binding"/>
    <property type="match status" value="1"/>
</dbReference>
<dbReference type="PANTHER" id="PTHR36156">
    <property type="entry name" value="SLR2101 PROTEIN"/>
    <property type="match status" value="1"/>
</dbReference>
<keyword evidence="1" id="KW-0238">DNA-binding</keyword>
<proteinExistence type="predicted"/>
<dbReference type="InterPro" id="IPR003313">
    <property type="entry name" value="AraC-bd"/>
</dbReference>
<dbReference type="AlphaFoldDB" id="A0A6J6H439"/>